<dbReference type="PANTHER" id="PTHR43214">
    <property type="entry name" value="TWO-COMPONENT RESPONSE REGULATOR"/>
    <property type="match status" value="1"/>
</dbReference>
<evidence type="ECO:0000256" key="1">
    <source>
        <dbReference type="ARBA" id="ARBA00022553"/>
    </source>
</evidence>
<dbReference type="PROSITE" id="PS50043">
    <property type="entry name" value="HTH_LUXR_2"/>
    <property type="match status" value="1"/>
</dbReference>
<evidence type="ECO:0000259" key="6">
    <source>
        <dbReference type="PROSITE" id="PS50043"/>
    </source>
</evidence>
<protein>
    <submittedName>
        <fullName evidence="8">DNA-binding NarL/FixJ family response regulator</fullName>
    </submittedName>
</protein>
<keyword evidence="9" id="KW-1185">Reference proteome</keyword>
<dbReference type="PRINTS" id="PR00038">
    <property type="entry name" value="HTHLUXR"/>
</dbReference>
<dbReference type="Pfam" id="PF00196">
    <property type="entry name" value="GerE"/>
    <property type="match status" value="1"/>
</dbReference>
<dbReference type="SUPFAM" id="SSF46894">
    <property type="entry name" value="C-terminal effector domain of the bipartite response regulators"/>
    <property type="match status" value="1"/>
</dbReference>
<dbReference type="InterPro" id="IPR058245">
    <property type="entry name" value="NreC/VraR/RcsB-like_REC"/>
</dbReference>
<comment type="caution">
    <text evidence="8">The sequence shown here is derived from an EMBL/GenBank/DDBJ whole genome shotgun (WGS) entry which is preliminary data.</text>
</comment>
<dbReference type="SMART" id="SM00448">
    <property type="entry name" value="REC"/>
    <property type="match status" value="1"/>
</dbReference>
<feature type="domain" description="HTH luxR-type" evidence="6">
    <location>
        <begin position="147"/>
        <end position="212"/>
    </location>
</feature>
<proteinExistence type="predicted"/>
<dbReference type="InterPro" id="IPR039420">
    <property type="entry name" value="WalR-like"/>
</dbReference>
<reference evidence="8 9" key="1">
    <citation type="submission" date="2023-07" db="EMBL/GenBank/DDBJ databases">
        <title>Genomic Encyclopedia of Type Strains, Phase IV (KMG-IV): sequencing the most valuable type-strain genomes for metagenomic binning, comparative biology and taxonomic classification.</title>
        <authorList>
            <person name="Goeker M."/>
        </authorList>
    </citation>
    <scope>NUCLEOTIDE SEQUENCE [LARGE SCALE GENOMIC DNA]</scope>
    <source>
        <strain evidence="8 9">DSM 18695</strain>
    </source>
</reference>
<feature type="modified residue" description="4-aspartylphosphate" evidence="5">
    <location>
        <position position="57"/>
    </location>
</feature>
<dbReference type="Gene3D" id="3.40.50.2300">
    <property type="match status" value="1"/>
</dbReference>
<keyword evidence="1 5" id="KW-0597">Phosphoprotein</keyword>
<dbReference type="EMBL" id="JAUSVS010000002">
    <property type="protein sequence ID" value="MDQ0463557.1"/>
    <property type="molecule type" value="Genomic_DNA"/>
</dbReference>
<feature type="domain" description="Response regulatory" evidence="7">
    <location>
        <begin position="6"/>
        <end position="120"/>
    </location>
</feature>
<dbReference type="RefSeq" id="WP_307347575.1">
    <property type="nucleotide sequence ID" value="NZ_JAUSVS010000002.1"/>
</dbReference>
<dbReference type="PROSITE" id="PS50110">
    <property type="entry name" value="RESPONSE_REGULATORY"/>
    <property type="match status" value="1"/>
</dbReference>
<dbReference type="GO" id="GO:0003677">
    <property type="term" value="F:DNA binding"/>
    <property type="evidence" value="ECO:0007669"/>
    <property type="project" value="UniProtKB-KW"/>
</dbReference>
<evidence type="ECO:0000256" key="5">
    <source>
        <dbReference type="PROSITE-ProRule" id="PRU00169"/>
    </source>
</evidence>
<keyword evidence="3 8" id="KW-0238">DNA-binding</keyword>
<evidence type="ECO:0000256" key="3">
    <source>
        <dbReference type="ARBA" id="ARBA00023125"/>
    </source>
</evidence>
<evidence type="ECO:0000256" key="4">
    <source>
        <dbReference type="ARBA" id="ARBA00023163"/>
    </source>
</evidence>
<evidence type="ECO:0000256" key="2">
    <source>
        <dbReference type="ARBA" id="ARBA00023015"/>
    </source>
</evidence>
<dbReference type="InterPro" id="IPR000792">
    <property type="entry name" value="Tscrpt_reg_LuxR_C"/>
</dbReference>
<dbReference type="Proteomes" id="UP001228905">
    <property type="component" value="Unassembled WGS sequence"/>
</dbReference>
<keyword evidence="4" id="KW-0804">Transcription</keyword>
<dbReference type="InterPro" id="IPR011006">
    <property type="entry name" value="CheY-like_superfamily"/>
</dbReference>
<accession>A0ABU0INH4</accession>
<dbReference type="Gene3D" id="1.10.10.10">
    <property type="entry name" value="Winged helix-like DNA-binding domain superfamily/Winged helix DNA-binding domain"/>
    <property type="match status" value="1"/>
</dbReference>
<evidence type="ECO:0000259" key="7">
    <source>
        <dbReference type="PROSITE" id="PS50110"/>
    </source>
</evidence>
<organism evidence="8 9">
    <name type="scientific">Caulobacter ginsengisoli</name>
    <dbReference type="NCBI Taxonomy" id="400775"/>
    <lineage>
        <taxon>Bacteria</taxon>
        <taxon>Pseudomonadati</taxon>
        <taxon>Pseudomonadota</taxon>
        <taxon>Alphaproteobacteria</taxon>
        <taxon>Caulobacterales</taxon>
        <taxon>Caulobacteraceae</taxon>
        <taxon>Caulobacter</taxon>
    </lineage>
</organism>
<dbReference type="PANTHER" id="PTHR43214:SF41">
    <property type="entry name" value="NITRATE_NITRITE RESPONSE REGULATOR PROTEIN NARP"/>
    <property type="match status" value="1"/>
</dbReference>
<sequence length="218" mass="23260">MSKPKRIAILEDDEHLRVYLEEVIAEGEGLILAFSAETLAQAKASLARTACDLCLVDLRLPDGDGLSLLGPLRAAGAKALILTVLGDPASVLMALKAGADGYLLKETPPDQLRRSIASTLAGETPLSPQAATHLLETWKSASGALTRAAEGEGLTPREVEVLKLFSRGLSYREAADILGISPHTIGDHVKCIYRKLAVHSRSEAIFEARQMGLISLLD</sequence>
<dbReference type="InterPro" id="IPR036388">
    <property type="entry name" value="WH-like_DNA-bd_sf"/>
</dbReference>
<keyword evidence="2" id="KW-0805">Transcription regulation</keyword>
<dbReference type="Pfam" id="PF00072">
    <property type="entry name" value="Response_reg"/>
    <property type="match status" value="1"/>
</dbReference>
<dbReference type="InterPro" id="IPR016032">
    <property type="entry name" value="Sig_transdc_resp-reg_C-effctor"/>
</dbReference>
<evidence type="ECO:0000313" key="9">
    <source>
        <dbReference type="Proteomes" id="UP001228905"/>
    </source>
</evidence>
<gene>
    <name evidence="8" type="ORF">QO010_001328</name>
</gene>
<name>A0ABU0INH4_9CAUL</name>
<dbReference type="CDD" id="cd17535">
    <property type="entry name" value="REC_NarL-like"/>
    <property type="match status" value="1"/>
</dbReference>
<dbReference type="SMART" id="SM00421">
    <property type="entry name" value="HTH_LUXR"/>
    <property type="match status" value="1"/>
</dbReference>
<evidence type="ECO:0000313" key="8">
    <source>
        <dbReference type="EMBL" id="MDQ0463557.1"/>
    </source>
</evidence>
<dbReference type="SUPFAM" id="SSF52172">
    <property type="entry name" value="CheY-like"/>
    <property type="match status" value="1"/>
</dbReference>
<dbReference type="InterPro" id="IPR001789">
    <property type="entry name" value="Sig_transdc_resp-reg_receiver"/>
</dbReference>
<dbReference type="CDD" id="cd06170">
    <property type="entry name" value="LuxR_C_like"/>
    <property type="match status" value="1"/>
</dbReference>